<keyword evidence="6" id="KW-1133">Transmembrane helix</keyword>
<keyword evidence="1" id="KW-0547">Nucleotide-binding</keyword>
<evidence type="ECO:0000256" key="6">
    <source>
        <dbReference type="SAM" id="Phobius"/>
    </source>
</evidence>
<dbReference type="Gene3D" id="1.20.58.420">
    <property type="entry name" value="AHSP"/>
    <property type="match status" value="1"/>
</dbReference>
<dbReference type="SUPFAM" id="SSF52540">
    <property type="entry name" value="P-loop containing nucleoside triphosphate hydrolases"/>
    <property type="match status" value="1"/>
</dbReference>
<feature type="domain" description="GB1/RHD3-type G" evidence="7">
    <location>
        <begin position="46"/>
        <end position="220"/>
    </location>
</feature>
<dbReference type="PROSITE" id="PS51715">
    <property type="entry name" value="G_GB1_RHD3"/>
    <property type="match status" value="1"/>
</dbReference>
<evidence type="ECO:0000313" key="8">
    <source>
        <dbReference type="Ensembl" id="ENSCABP00000026445.1"/>
    </source>
</evidence>
<feature type="region of interest" description="Disordered" evidence="5">
    <location>
        <begin position="592"/>
        <end position="622"/>
    </location>
</feature>
<dbReference type="GO" id="GO:0003924">
    <property type="term" value="F:GTPase activity"/>
    <property type="evidence" value="ECO:0007669"/>
    <property type="project" value="InterPro"/>
</dbReference>
<sequence length="622" mass="70023">MSTQGTGIQCEQDGRPVQLVRLDEKGDLILDEEALSRCLEQRGVGDAPICLVSIIGEQRRGKSFLMNCLLRRLQHTEATDASWMGREDEALGGFECTNGTVTVTRGVWMWDQPLWVQAQGRKVAVFLVDTEGCLDLQRHMETSIKLSVFSTLLSSYWIFNISNTFTRTEADYLEMFIQVAKEVGETCNLTPIQRLDLLVRDWQLSGAFGVDGGQEYLRDITQDLEASAEQPLTLGALKTSSTWCYLLPHPGTGFTKSRAGTPGAVDEDFQQYLCDYISTIMCSAGTHVRTDRAGQRLTGAQLAARMKDVSRYLKTKRYDFSSPMKMAEAFAAIRQELNSRAVETARREYKQFVQEQDRDHQSMRSCLREKPLEMQRQLEGKRQELLEHCWGELRGEDLQKQEALKELKQELDRQMDKFLLVYKQRFKMMEENKRAVEDTRREYEQFVQKQDHDHQSMRSCLREKPLEMQRQLEGKRQELLEHCRGKLLGEDPQKQEALEELKQELDRQMNKFLLTYKQCFKMKAASLGLSIAGGVLAIVGTAVGVGAGVGVAVAAVTIEEAVALGVGAGGLSFGAGVASCFAAWCRRKVSRNTTGTNTGGQGNEREGEDGSSDQEPLLQGDR</sequence>
<evidence type="ECO:0000256" key="2">
    <source>
        <dbReference type="ARBA" id="ARBA00023134"/>
    </source>
</evidence>
<accession>A0A8C0J3G4</accession>
<reference evidence="8" key="1">
    <citation type="submission" date="2025-08" db="UniProtKB">
        <authorList>
            <consortium name="Ensembl"/>
        </authorList>
    </citation>
    <scope>IDENTIFICATION</scope>
</reference>
<organism evidence="8 9">
    <name type="scientific">Chelonoidis abingdonii</name>
    <name type="common">Abingdon island giant tortoise</name>
    <name type="synonym">Testudo abingdonii</name>
    <dbReference type="NCBI Taxonomy" id="106734"/>
    <lineage>
        <taxon>Eukaryota</taxon>
        <taxon>Metazoa</taxon>
        <taxon>Chordata</taxon>
        <taxon>Craniata</taxon>
        <taxon>Vertebrata</taxon>
        <taxon>Euteleostomi</taxon>
        <taxon>Archelosauria</taxon>
        <taxon>Testudinata</taxon>
        <taxon>Testudines</taxon>
        <taxon>Cryptodira</taxon>
        <taxon>Durocryptodira</taxon>
        <taxon>Testudinoidea</taxon>
        <taxon>Testudinidae</taxon>
        <taxon>Chelonoidis</taxon>
    </lineage>
</organism>
<dbReference type="Proteomes" id="UP000694404">
    <property type="component" value="Unplaced"/>
</dbReference>
<dbReference type="AlphaFoldDB" id="A0A8C0J3G4"/>
<evidence type="ECO:0000256" key="1">
    <source>
        <dbReference type="ARBA" id="ARBA00022741"/>
    </source>
</evidence>
<dbReference type="InterPro" id="IPR030386">
    <property type="entry name" value="G_GB1_RHD3_dom"/>
</dbReference>
<evidence type="ECO:0000256" key="4">
    <source>
        <dbReference type="SAM" id="Coils"/>
    </source>
</evidence>
<feature type="coiled-coil region" evidence="4">
    <location>
        <begin position="397"/>
        <end position="449"/>
    </location>
</feature>
<keyword evidence="6" id="KW-0472">Membrane</keyword>
<dbReference type="InterPro" id="IPR015894">
    <property type="entry name" value="Guanylate-bd_N"/>
</dbReference>
<dbReference type="PANTHER" id="PTHR10751">
    <property type="entry name" value="GUANYLATE BINDING PROTEIN"/>
    <property type="match status" value="1"/>
</dbReference>
<dbReference type="Pfam" id="PF02263">
    <property type="entry name" value="GBP"/>
    <property type="match status" value="1"/>
</dbReference>
<comment type="similarity">
    <text evidence="3">Belongs to the TRAFAC class dynamin-like GTPase superfamily. GB1/RHD3 GTPase family.</text>
</comment>
<keyword evidence="4" id="KW-0175">Coiled coil</keyword>
<feature type="transmembrane region" description="Helical" evidence="6">
    <location>
        <begin position="561"/>
        <end position="584"/>
    </location>
</feature>
<name>A0A8C0J3G4_CHEAB</name>
<evidence type="ECO:0000256" key="3">
    <source>
        <dbReference type="PROSITE-ProRule" id="PRU01052"/>
    </source>
</evidence>
<proteinExistence type="inferred from homology"/>
<dbReference type="Ensembl" id="ENSCABT00000028958.1">
    <property type="protein sequence ID" value="ENSCABP00000026445.1"/>
    <property type="gene ID" value="ENSCABG00000019421.1"/>
</dbReference>
<reference evidence="8" key="2">
    <citation type="submission" date="2025-09" db="UniProtKB">
        <authorList>
            <consortium name="Ensembl"/>
        </authorList>
    </citation>
    <scope>IDENTIFICATION</scope>
</reference>
<gene>
    <name evidence="8" type="primary">LOC116815527</name>
</gene>
<dbReference type="OMA" id="QQDMATK"/>
<dbReference type="Gene3D" id="3.40.50.300">
    <property type="entry name" value="P-loop containing nucleotide triphosphate hydrolases"/>
    <property type="match status" value="1"/>
</dbReference>
<evidence type="ECO:0000259" key="7">
    <source>
        <dbReference type="PROSITE" id="PS51715"/>
    </source>
</evidence>
<evidence type="ECO:0000313" key="9">
    <source>
        <dbReference type="Proteomes" id="UP000694404"/>
    </source>
</evidence>
<feature type="transmembrane region" description="Helical" evidence="6">
    <location>
        <begin position="527"/>
        <end position="555"/>
    </location>
</feature>
<protein>
    <recommendedName>
        <fullName evidence="7">GB1/RHD3-type G domain-containing protein</fullName>
    </recommendedName>
</protein>
<keyword evidence="2" id="KW-0342">GTP-binding</keyword>
<dbReference type="GO" id="GO:0005525">
    <property type="term" value="F:GTP binding"/>
    <property type="evidence" value="ECO:0007669"/>
    <property type="project" value="UniProtKB-KW"/>
</dbReference>
<keyword evidence="9" id="KW-1185">Reference proteome</keyword>
<evidence type="ECO:0000256" key="5">
    <source>
        <dbReference type="SAM" id="MobiDB-lite"/>
    </source>
</evidence>
<dbReference type="InterPro" id="IPR027417">
    <property type="entry name" value="P-loop_NTPase"/>
</dbReference>
<keyword evidence="6" id="KW-0812">Transmembrane</keyword>
<dbReference type="GeneTree" id="ENSGT00940000160153"/>